<evidence type="ECO:0000256" key="4">
    <source>
        <dbReference type="ARBA" id="ARBA00022475"/>
    </source>
</evidence>
<dbReference type="Pfam" id="PF00512">
    <property type="entry name" value="HisKA"/>
    <property type="match status" value="1"/>
</dbReference>
<dbReference type="PROSITE" id="PS50109">
    <property type="entry name" value="HIS_KIN"/>
    <property type="match status" value="1"/>
</dbReference>
<keyword evidence="9 16" id="KW-0418">Kinase</keyword>
<evidence type="ECO:0000256" key="2">
    <source>
        <dbReference type="ARBA" id="ARBA00004651"/>
    </source>
</evidence>
<keyword evidence="13 14" id="KW-0472">Membrane</keyword>
<dbReference type="InterPro" id="IPR050398">
    <property type="entry name" value="HssS/ArlS-like"/>
</dbReference>
<feature type="transmembrane region" description="Helical" evidence="14">
    <location>
        <begin position="157"/>
        <end position="178"/>
    </location>
</feature>
<evidence type="ECO:0000256" key="13">
    <source>
        <dbReference type="ARBA" id="ARBA00023136"/>
    </source>
</evidence>
<feature type="domain" description="Histidine kinase" evidence="15">
    <location>
        <begin position="246"/>
        <end position="482"/>
    </location>
</feature>
<keyword evidence="7 14" id="KW-0812">Transmembrane</keyword>
<dbReference type="InterPro" id="IPR036097">
    <property type="entry name" value="HisK_dim/P_sf"/>
</dbReference>
<dbReference type="SUPFAM" id="SSF103190">
    <property type="entry name" value="Sensory domain-like"/>
    <property type="match status" value="1"/>
</dbReference>
<keyword evidence="11 14" id="KW-1133">Transmembrane helix</keyword>
<dbReference type="SUPFAM" id="SSF47384">
    <property type="entry name" value="Homodimeric domain of signal transducing histidine kinase"/>
    <property type="match status" value="1"/>
</dbReference>
<dbReference type="CDD" id="cd00075">
    <property type="entry name" value="HATPase"/>
    <property type="match status" value="1"/>
</dbReference>
<feature type="transmembrane region" description="Helical" evidence="14">
    <location>
        <begin position="7"/>
        <end position="29"/>
    </location>
</feature>
<evidence type="ECO:0000256" key="5">
    <source>
        <dbReference type="ARBA" id="ARBA00022553"/>
    </source>
</evidence>
<evidence type="ECO:0000256" key="7">
    <source>
        <dbReference type="ARBA" id="ARBA00022692"/>
    </source>
</evidence>
<dbReference type="SMART" id="SM00387">
    <property type="entry name" value="HATPase_c"/>
    <property type="match status" value="1"/>
</dbReference>
<comment type="subcellular location">
    <subcellularLocation>
        <location evidence="2">Cell membrane</location>
        <topology evidence="2">Multi-pass membrane protein</topology>
    </subcellularLocation>
</comment>
<keyword evidence="5" id="KW-0597">Phosphoprotein</keyword>
<dbReference type="InterPro" id="IPR029151">
    <property type="entry name" value="Sensor-like_sf"/>
</dbReference>
<dbReference type="Gene3D" id="3.30.565.10">
    <property type="entry name" value="Histidine kinase-like ATPase, C-terminal domain"/>
    <property type="match status" value="1"/>
</dbReference>
<accession>A0ABS4SAA5</accession>
<dbReference type="EC" id="2.7.13.3" evidence="3"/>
<name>A0ABS4SAA5_9BACI</name>
<proteinExistence type="predicted"/>
<keyword evidence="12" id="KW-0902">Two-component regulatory system</keyword>
<gene>
    <name evidence="16" type="ORF">J2Z81_002429</name>
</gene>
<reference evidence="16 17" key="1">
    <citation type="submission" date="2021-03" db="EMBL/GenBank/DDBJ databases">
        <title>Genomic Encyclopedia of Type Strains, Phase IV (KMG-IV): sequencing the most valuable type-strain genomes for metagenomic binning, comparative biology and taxonomic classification.</title>
        <authorList>
            <person name="Goeker M."/>
        </authorList>
    </citation>
    <scope>NUCLEOTIDE SEQUENCE [LARGE SCALE GENOMIC DNA]</scope>
    <source>
        <strain evidence="16 17">DSM 25790</strain>
    </source>
</reference>
<evidence type="ECO:0000256" key="1">
    <source>
        <dbReference type="ARBA" id="ARBA00000085"/>
    </source>
</evidence>
<dbReference type="SMART" id="SM00388">
    <property type="entry name" value="HisKA"/>
    <property type="match status" value="1"/>
</dbReference>
<sequence>MKIKTWLLLSYLIVMILPLMTAYFLFAWIHSYNNEQKVEEHVQIQMELDDLKQILDDPKLYTSQTDRKKIKKYADQTKSITLYDQNGVIIYTSNPSFKSTRYGLSKEQLYQDLYTLEQGYSSYSYKQPVFDNRKLIGFFDVHIARDEWVAGVTNRSYIVGGLFFVVFTLIYLTVILLVNKKFNLRLTGLMNDMTAFAAGKDVHERQTKQDEIGKLTAHFFHMKHQIDTARKTIEQEQEAKEYLIASVSHDLKTPLTSIMAYAEALHTQKLTDQEQNEYRQVIMEKADFMQVMLDDLLTYTLLKSPSHTMELVEVEGSEFFEMLVSDYEALCINKGIELQADADVVGTYDLNPKQMIRVADNLVSNGIHYTKKAGHLWIAARSSEKMPPDWLFEFIPTNELLTKGAVYFIVQNEGKGIAKEKSAYVFEPLYQADEARSIQYKHGSGLGLSITKQIIEKHGGEVFLFSKENVGTCVICKLPKLK</sequence>
<evidence type="ECO:0000259" key="15">
    <source>
        <dbReference type="PROSITE" id="PS50109"/>
    </source>
</evidence>
<evidence type="ECO:0000256" key="3">
    <source>
        <dbReference type="ARBA" id="ARBA00012438"/>
    </source>
</evidence>
<keyword evidence="4" id="KW-1003">Cell membrane</keyword>
<evidence type="ECO:0000256" key="6">
    <source>
        <dbReference type="ARBA" id="ARBA00022679"/>
    </source>
</evidence>
<keyword evidence="8" id="KW-0547">Nucleotide-binding</keyword>
<dbReference type="InterPro" id="IPR004358">
    <property type="entry name" value="Sig_transdc_His_kin-like_C"/>
</dbReference>
<evidence type="ECO:0000256" key="9">
    <source>
        <dbReference type="ARBA" id="ARBA00022777"/>
    </source>
</evidence>
<comment type="catalytic activity">
    <reaction evidence="1">
        <text>ATP + protein L-histidine = ADP + protein N-phospho-L-histidine.</text>
        <dbReference type="EC" id="2.7.13.3"/>
    </reaction>
</comment>
<evidence type="ECO:0000313" key="17">
    <source>
        <dbReference type="Proteomes" id="UP001519294"/>
    </source>
</evidence>
<dbReference type="PANTHER" id="PTHR45528">
    <property type="entry name" value="SENSOR HISTIDINE KINASE CPXA"/>
    <property type="match status" value="1"/>
</dbReference>
<keyword evidence="10" id="KW-0067">ATP-binding</keyword>
<organism evidence="16 17">
    <name type="scientific">Virgibacillus alimentarius</name>
    <dbReference type="NCBI Taxonomy" id="698769"/>
    <lineage>
        <taxon>Bacteria</taxon>
        <taxon>Bacillati</taxon>
        <taxon>Bacillota</taxon>
        <taxon>Bacilli</taxon>
        <taxon>Bacillales</taxon>
        <taxon>Bacillaceae</taxon>
        <taxon>Virgibacillus</taxon>
    </lineage>
</organism>
<evidence type="ECO:0000256" key="10">
    <source>
        <dbReference type="ARBA" id="ARBA00022840"/>
    </source>
</evidence>
<evidence type="ECO:0000256" key="11">
    <source>
        <dbReference type="ARBA" id="ARBA00022989"/>
    </source>
</evidence>
<dbReference type="InterPro" id="IPR003594">
    <property type="entry name" value="HATPase_dom"/>
</dbReference>
<dbReference type="Gene3D" id="6.10.340.10">
    <property type="match status" value="1"/>
</dbReference>
<dbReference type="CDD" id="cd00082">
    <property type="entry name" value="HisKA"/>
    <property type="match status" value="1"/>
</dbReference>
<dbReference type="RefSeq" id="WP_226371432.1">
    <property type="nucleotide sequence ID" value="NZ_JAGIKX010000026.1"/>
</dbReference>
<dbReference type="PRINTS" id="PR00344">
    <property type="entry name" value="BCTRLSENSOR"/>
</dbReference>
<dbReference type="Pfam" id="PF02518">
    <property type="entry name" value="HATPase_c"/>
    <property type="match status" value="1"/>
</dbReference>
<dbReference type="EMBL" id="JAGIKX010000026">
    <property type="protein sequence ID" value="MBP2258446.1"/>
    <property type="molecule type" value="Genomic_DNA"/>
</dbReference>
<comment type="caution">
    <text evidence="16">The sequence shown here is derived from an EMBL/GenBank/DDBJ whole genome shotgun (WGS) entry which is preliminary data.</text>
</comment>
<evidence type="ECO:0000256" key="14">
    <source>
        <dbReference type="SAM" id="Phobius"/>
    </source>
</evidence>
<keyword evidence="6" id="KW-0808">Transferase</keyword>
<evidence type="ECO:0000256" key="12">
    <source>
        <dbReference type="ARBA" id="ARBA00023012"/>
    </source>
</evidence>
<dbReference type="Proteomes" id="UP001519294">
    <property type="component" value="Unassembled WGS sequence"/>
</dbReference>
<dbReference type="PANTHER" id="PTHR45528:SF1">
    <property type="entry name" value="SENSOR HISTIDINE KINASE CPXA"/>
    <property type="match status" value="1"/>
</dbReference>
<dbReference type="SUPFAM" id="SSF55874">
    <property type="entry name" value="ATPase domain of HSP90 chaperone/DNA topoisomerase II/histidine kinase"/>
    <property type="match status" value="1"/>
</dbReference>
<dbReference type="GO" id="GO:0016301">
    <property type="term" value="F:kinase activity"/>
    <property type="evidence" value="ECO:0007669"/>
    <property type="project" value="UniProtKB-KW"/>
</dbReference>
<evidence type="ECO:0000256" key="8">
    <source>
        <dbReference type="ARBA" id="ARBA00022741"/>
    </source>
</evidence>
<keyword evidence="17" id="KW-1185">Reference proteome</keyword>
<dbReference type="InterPro" id="IPR036890">
    <property type="entry name" value="HATPase_C_sf"/>
</dbReference>
<dbReference type="Gene3D" id="1.10.287.130">
    <property type="match status" value="1"/>
</dbReference>
<protein>
    <recommendedName>
        <fullName evidence="3">histidine kinase</fullName>
        <ecNumber evidence="3">2.7.13.3</ecNumber>
    </recommendedName>
</protein>
<dbReference type="InterPro" id="IPR003661">
    <property type="entry name" value="HisK_dim/P_dom"/>
</dbReference>
<dbReference type="InterPro" id="IPR005467">
    <property type="entry name" value="His_kinase_dom"/>
</dbReference>
<evidence type="ECO:0000313" key="16">
    <source>
        <dbReference type="EMBL" id="MBP2258446.1"/>
    </source>
</evidence>